<keyword evidence="1" id="KW-0812">Transmembrane</keyword>
<gene>
    <name evidence="3" type="ORF">BECKTUN1418E_GA0071001_10661</name>
    <name evidence="2" type="ORF">BECKTUN1418F_GA0071002_10681</name>
</gene>
<keyword evidence="1" id="KW-0472">Membrane</keyword>
<accession>A0A450ZP29</accession>
<reference evidence="2" key="1">
    <citation type="submission" date="2019-02" db="EMBL/GenBank/DDBJ databases">
        <authorList>
            <person name="Gruber-Vodicka R. H."/>
            <person name="Seah K. B. B."/>
        </authorList>
    </citation>
    <scope>NUCLEOTIDE SEQUENCE</scope>
    <source>
        <strain evidence="3">BECK_BY2</strain>
        <strain evidence="2">BECK_BY3</strain>
    </source>
</reference>
<evidence type="ECO:0000313" key="2">
    <source>
        <dbReference type="EMBL" id="VFK55448.1"/>
    </source>
</evidence>
<evidence type="ECO:0000256" key="1">
    <source>
        <dbReference type="SAM" id="Phobius"/>
    </source>
</evidence>
<dbReference type="EMBL" id="CAADFY010000068">
    <property type="protein sequence ID" value="VFK55448.1"/>
    <property type="molecule type" value="Genomic_DNA"/>
</dbReference>
<dbReference type="EMBL" id="CAADFV010000066">
    <property type="protein sequence ID" value="VFK61427.1"/>
    <property type="molecule type" value="Genomic_DNA"/>
</dbReference>
<proteinExistence type="predicted"/>
<evidence type="ECO:0000313" key="3">
    <source>
        <dbReference type="EMBL" id="VFK61427.1"/>
    </source>
</evidence>
<protein>
    <submittedName>
        <fullName evidence="2">Uncharacterized protein</fullName>
    </submittedName>
</protein>
<name>A0A450ZP29_9GAMM</name>
<feature type="transmembrane region" description="Helical" evidence="1">
    <location>
        <begin position="6"/>
        <end position="37"/>
    </location>
</feature>
<sequence>MIPIGIVTIPIGITAFQIGIVTIPIRIIIILIGISVIPIRIMAYRIGIAAETAWNTAFESPFTTNNAPWKTTKTRLTCSRYDISLTGEDYVTQKAWRNATLPHCPFILRVVAVFPVTAPTCVSHHRAP</sequence>
<keyword evidence="1" id="KW-1133">Transmembrane helix</keyword>
<organism evidence="2">
    <name type="scientific">Candidatus Kentrum sp. TUN</name>
    <dbReference type="NCBI Taxonomy" id="2126343"/>
    <lineage>
        <taxon>Bacteria</taxon>
        <taxon>Pseudomonadati</taxon>
        <taxon>Pseudomonadota</taxon>
        <taxon>Gammaproteobacteria</taxon>
        <taxon>Candidatus Kentrum</taxon>
    </lineage>
</organism>
<dbReference type="AlphaFoldDB" id="A0A450ZP29"/>